<dbReference type="Proteomes" id="UP000510721">
    <property type="component" value="Plasmid pEmeITTGR7c"/>
</dbReference>
<evidence type="ECO:0000256" key="6">
    <source>
        <dbReference type="ARBA" id="ARBA00037999"/>
    </source>
</evidence>
<evidence type="ECO:0000256" key="5">
    <source>
        <dbReference type="ARBA" id="ARBA00022898"/>
    </source>
</evidence>
<sequence length="391" mass="41857">MVGLNVRHATSVMAEIAAPSGGHVALHEPQFSGAEWEYVKECLDSGWVSSVGSFVDRFEGDLAAAFGVERAVVVVNGTAALHIALLLAGVRRGDEVLTPALTFVATANAIAHCGGIPHFVDSSWDTLGLDPQALSDWLDRIAEPHADGPRNRVTGRRLAAIVPMHTFGHPVDMPSLLEVATRWGLPVVEDAAESLGSLQNGRPLGGLGLLGATSFNGNKIITTGGGGAVLTNDDALANRAKHLTTTAKAPHRWAFSHDETAFNYRMPNINAALGCAQLEKLPAFIHAKRALARRYSEALASLSGLRFFAEPDGAESNYWLNAVILDDPDQRDDFLSTTNDAGIMTRPCWKLMCDLPMYRDCPQMELPVARAIESRLVNIPSSPKLGVANKG</sequence>
<evidence type="ECO:0000256" key="7">
    <source>
        <dbReference type="ARBA" id="ARBA00051587"/>
    </source>
</evidence>
<dbReference type="SUPFAM" id="SSF53383">
    <property type="entry name" value="PLP-dependent transferases"/>
    <property type="match status" value="1"/>
</dbReference>
<accession>A0A859QGD1</accession>
<evidence type="ECO:0000256" key="1">
    <source>
        <dbReference type="ARBA" id="ARBA00001933"/>
    </source>
</evidence>
<dbReference type="NCBIfam" id="TIGR04181">
    <property type="entry name" value="NHT_00031"/>
    <property type="match status" value="1"/>
</dbReference>
<keyword evidence="14" id="KW-1185">Reference proteome</keyword>
<dbReference type="Pfam" id="PF01041">
    <property type="entry name" value="DegT_DnrJ_EryC1"/>
    <property type="match status" value="1"/>
</dbReference>
<dbReference type="CDD" id="cd00616">
    <property type="entry name" value="AHBA_syn"/>
    <property type="match status" value="1"/>
</dbReference>
<dbReference type="GO" id="GO:0000271">
    <property type="term" value="P:polysaccharide biosynthetic process"/>
    <property type="evidence" value="ECO:0007669"/>
    <property type="project" value="TreeGrafter"/>
</dbReference>
<dbReference type="InterPro" id="IPR000653">
    <property type="entry name" value="DegT/StrS_aminotransferase"/>
</dbReference>
<dbReference type="PANTHER" id="PTHR30244">
    <property type="entry name" value="TRANSAMINASE"/>
    <property type="match status" value="1"/>
</dbReference>
<dbReference type="InterPro" id="IPR015422">
    <property type="entry name" value="PyrdxlP-dep_Trfase_small"/>
</dbReference>
<dbReference type="KEGG" id="emx:FKV68_30680"/>
<dbReference type="Gene3D" id="3.90.1150.10">
    <property type="entry name" value="Aspartate Aminotransferase, domain 1"/>
    <property type="match status" value="1"/>
</dbReference>
<evidence type="ECO:0000256" key="11">
    <source>
        <dbReference type="PIRSR" id="PIRSR000390-2"/>
    </source>
</evidence>
<comment type="catalytic activity">
    <reaction evidence="7">
        <text>GDP-alpha-D-perosamine + 2-oxoglutarate = GDP-4-dehydro-alpha-D-rhamnose + L-glutamate</text>
        <dbReference type="Rhea" id="RHEA:36779"/>
        <dbReference type="ChEBI" id="CHEBI:16810"/>
        <dbReference type="ChEBI" id="CHEBI:29985"/>
        <dbReference type="ChEBI" id="CHEBI:57964"/>
        <dbReference type="ChEBI" id="CHEBI:73996"/>
        <dbReference type="EC" id="2.6.1.102"/>
    </reaction>
</comment>
<dbReference type="GO" id="GO:0030170">
    <property type="term" value="F:pyridoxal phosphate binding"/>
    <property type="evidence" value="ECO:0007669"/>
    <property type="project" value="TreeGrafter"/>
</dbReference>
<evidence type="ECO:0000256" key="3">
    <source>
        <dbReference type="ARBA" id="ARBA00022576"/>
    </source>
</evidence>
<gene>
    <name evidence="13" type="ORF">FKV68_30680</name>
</gene>
<keyword evidence="5 11" id="KW-0663">Pyridoxal phosphate</keyword>
<evidence type="ECO:0000256" key="2">
    <source>
        <dbReference type="ARBA" id="ARBA00005125"/>
    </source>
</evidence>
<dbReference type="Gene3D" id="3.40.640.10">
    <property type="entry name" value="Type I PLP-dependent aspartate aminotransferase-like (Major domain)"/>
    <property type="match status" value="1"/>
</dbReference>
<feature type="active site" description="Proton acceptor" evidence="10">
    <location>
        <position position="219"/>
    </location>
</feature>
<dbReference type="InterPro" id="IPR015424">
    <property type="entry name" value="PyrdxlP-dep_Trfase"/>
</dbReference>
<organism evidence="13 14">
    <name type="scientific">Sinorhizobium mexicanum</name>
    <dbReference type="NCBI Taxonomy" id="375549"/>
    <lineage>
        <taxon>Bacteria</taxon>
        <taxon>Pseudomonadati</taxon>
        <taxon>Pseudomonadota</taxon>
        <taxon>Alphaproteobacteria</taxon>
        <taxon>Hyphomicrobiales</taxon>
        <taxon>Rhizobiaceae</taxon>
        <taxon>Sinorhizobium/Ensifer group</taxon>
        <taxon>Sinorhizobium</taxon>
    </lineage>
</organism>
<evidence type="ECO:0000256" key="12">
    <source>
        <dbReference type="RuleBase" id="RU004508"/>
    </source>
</evidence>
<comment type="cofactor">
    <cofactor evidence="1">
        <name>pyridoxal 5'-phosphate</name>
        <dbReference type="ChEBI" id="CHEBI:597326"/>
    </cofactor>
</comment>
<dbReference type="EMBL" id="CP041241">
    <property type="protein sequence ID" value="QLL65663.1"/>
    <property type="molecule type" value="Genomic_DNA"/>
</dbReference>
<dbReference type="PIRSF" id="PIRSF000390">
    <property type="entry name" value="PLP_StrS"/>
    <property type="match status" value="1"/>
</dbReference>
<name>A0A859QGD1_9HYPH</name>
<geneLocation type="plasmid" evidence="14">
    <name>pemeittgr7c</name>
</geneLocation>
<comment type="similarity">
    <text evidence="6 12">Belongs to the DegT/DnrJ/EryC1 family.</text>
</comment>
<dbReference type="FunFam" id="3.40.640.10:FF:000090">
    <property type="entry name" value="Pyridoxal phosphate-dependent aminotransferase"/>
    <property type="match status" value="1"/>
</dbReference>
<dbReference type="InterPro" id="IPR026385">
    <property type="entry name" value="LegC-like"/>
</dbReference>
<dbReference type="AlphaFoldDB" id="A0A859QGD1"/>
<proteinExistence type="inferred from homology"/>
<reference evidence="13 14" key="1">
    <citation type="submission" date="2019-06" db="EMBL/GenBank/DDBJ databases">
        <title>Complete genome sequence of Ensifer mexicanus ITTG R7 isolated from nodules of Acacia angustissima (Mill.) Kuntze.</title>
        <authorList>
            <person name="Rincon-Rosales R."/>
            <person name="Rogel M.A."/>
            <person name="Guerrero G."/>
            <person name="Rincon-Molina C.I."/>
            <person name="Lopez-Lopez A."/>
            <person name="Martinez-Romero E."/>
        </authorList>
    </citation>
    <scope>NUCLEOTIDE SEQUENCE [LARGE SCALE GENOMIC DNA]</scope>
    <source>
        <strain evidence="13 14">ITTG R7</strain>
        <plasmid evidence="14">pemeittgr7c</plasmid>
    </source>
</reference>
<evidence type="ECO:0000313" key="13">
    <source>
        <dbReference type="EMBL" id="QLL65663.1"/>
    </source>
</evidence>
<keyword evidence="4 13" id="KW-0808">Transferase</keyword>
<evidence type="ECO:0000313" key="14">
    <source>
        <dbReference type="Proteomes" id="UP000510721"/>
    </source>
</evidence>
<dbReference type="InterPro" id="IPR015421">
    <property type="entry name" value="PyrdxlP-dep_Trfase_major"/>
</dbReference>
<evidence type="ECO:0000256" key="10">
    <source>
        <dbReference type="PIRSR" id="PIRSR000390-1"/>
    </source>
</evidence>
<dbReference type="PANTHER" id="PTHR30244:SF30">
    <property type="entry name" value="BLR5990 PROTEIN"/>
    <property type="match status" value="1"/>
</dbReference>
<protein>
    <recommendedName>
        <fullName evidence="9">GDP-perosamine synthase</fullName>
        <ecNumber evidence="8">2.6.1.102</ecNumber>
    </recommendedName>
</protein>
<evidence type="ECO:0000256" key="9">
    <source>
        <dbReference type="ARBA" id="ARBA00074221"/>
    </source>
</evidence>
<dbReference type="GO" id="GO:0102933">
    <property type="term" value="F:GDP-4-dehydro-6-deoxy-D-mannose-4-aminotransferase activity"/>
    <property type="evidence" value="ECO:0007669"/>
    <property type="project" value="UniProtKB-EC"/>
</dbReference>
<evidence type="ECO:0000256" key="4">
    <source>
        <dbReference type="ARBA" id="ARBA00022679"/>
    </source>
</evidence>
<dbReference type="EC" id="2.6.1.102" evidence="8"/>
<comment type="pathway">
    <text evidence="2">Bacterial outer membrane biogenesis; LPS O-antigen biosynthesis.</text>
</comment>
<feature type="modified residue" description="N6-(pyridoxal phosphate)lysine" evidence="11">
    <location>
        <position position="219"/>
    </location>
</feature>
<keyword evidence="3 13" id="KW-0032">Aminotransferase</keyword>
<keyword evidence="13" id="KW-0614">Plasmid</keyword>
<evidence type="ECO:0000256" key="8">
    <source>
        <dbReference type="ARBA" id="ARBA00066317"/>
    </source>
</evidence>